<dbReference type="Pfam" id="PF00291">
    <property type="entry name" value="PALP"/>
    <property type="match status" value="1"/>
</dbReference>
<keyword evidence="7" id="KW-1185">Reference proteome</keyword>
<dbReference type="GO" id="GO:0006567">
    <property type="term" value="P:L-threonine catabolic process"/>
    <property type="evidence" value="ECO:0007669"/>
    <property type="project" value="TreeGrafter"/>
</dbReference>
<name>A0A8J5XGR9_DIALT</name>
<dbReference type="PANTHER" id="PTHR48078:SF19">
    <property type="entry name" value="ACT DOMAIN-CONTAINING PROTEIN"/>
    <property type="match status" value="1"/>
</dbReference>
<evidence type="ECO:0000313" key="7">
    <source>
        <dbReference type="Proteomes" id="UP000751190"/>
    </source>
</evidence>
<dbReference type="GO" id="GO:0004794">
    <property type="term" value="F:threonine deaminase activity"/>
    <property type="evidence" value="ECO:0007669"/>
    <property type="project" value="TreeGrafter"/>
</dbReference>
<evidence type="ECO:0000313" key="6">
    <source>
        <dbReference type="EMBL" id="KAG8463813.1"/>
    </source>
</evidence>
<dbReference type="InterPro" id="IPR036052">
    <property type="entry name" value="TrpB-like_PALP_sf"/>
</dbReference>
<evidence type="ECO:0000256" key="2">
    <source>
        <dbReference type="ARBA" id="ARBA00010869"/>
    </source>
</evidence>
<dbReference type="SUPFAM" id="SSF53686">
    <property type="entry name" value="Tryptophan synthase beta subunit-like PLP-dependent enzymes"/>
    <property type="match status" value="1"/>
</dbReference>
<accession>A0A8J5XGR9</accession>
<protein>
    <recommendedName>
        <fullName evidence="5">Tryptophan synthase beta chain-like PALP domain-containing protein</fullName>
    </recommendedName>
</protein>
<dbReference type="InterPro" id="IPR050147">
    <property type="entry name" value="Ser/Thr_Dehydratase"/>
</dbReference>
<dbReference type="PANTHER" id="PTHR48078">
    <property type="entry name" value="THREONINE DEHYDRATASE, MITOCHONDRIAL-RELATED"/>
    <property type="match status" value="1"/>
</dbReference>
<dbReference type="GO" id="GO:0003941">
    <property type="term" value="F:L-serine ammonia-lyase activity"/>
    <property type="evidence" value="ECO:0007669"/>
    <property type="project" value="TreeGrafter"/>
</dbReference>
<evidence type="ECO:0000256" key="4">
    <source>
        <dbReference type="ARBA" id="ARBA00023239"/>
    </source>
</evidence>
<dbReference type="SUPFAM" id="SSF55021">
    <property type="entry name" value="ACT-like"/>
    <property type="match status" value="1"/>
</dbReference>
<dbReference type="Proteomes" id="UP000751190">
    <property type="component" value="Unassembled WGS sequence"/>
</dbReference>
<dbReference type="GO" id="GO:0006565">
    <property type="term" value="P:L-serine catabolic process"/>
    <property type="evidence" value="ECO:0007669"/>
    <property type="project" value="TreeGrafter"/>
</dbReference>
<keyword evidence="3" id="KW-0663">Pyridoxal phosphate</keyword>
<sequence>MPPLRFEDIARAARHIRGAVRHTPCRKSFQLSAITGAEVFVKLEQSHYTGSFKERGARYALSQIAKKHADNPKFKGVIAASAGNHALALSWHGPQLSLPITVVMPTLAPLAKVGRCRQLGANVIVHGAHILEAYQHSQTPEFEGWEYLNGFDHPDIIAGAGTLGLEVDEQVEDIDFCIVPVGGAGLIAGVALALSTVRPSCQVLGVEPERCASFQAALLAGTPVDTPTRPTLADGLAVPKVGANAFEVAKDIVKDTVSVNERQIAIAMLRLIETEKMVIEGGGAVGLAAVLPGGPLHERVQGKRIVLPLCGGNIDTTVLGRVLERGLAADGRIVKFVATISDRPGGIAGLSAVIAANGASIRDIYHERAWTHTAIDLVRIKCVIETTSEAHANQVHLALSKEIGVHAVQWNAAD</sequence>
<keyword evidence="4" id="KW-0456">Lyase</keyword>
<dbReference type="CDD" id="cd01562">
    <property type="entry name" value="Thr-dehyd"/>
    <property type="match status" value="1"/>
</dbReference>
<reference evidence="6" key="1">
    <citation type="submission" date="2021-05" db="EMBL/GenBank/DDBJ databases">
        <title>The genome of the haptophyte Pavlova lutheri (Diacronema luteri, Pavlovales) - a model for lipid biosynthesis in eukaryotic algae.</title>
        <authorList>
            <person name="Hulatt C.J."/>
            <person name="Posewitz M.C."/>
        </authorList>
    </citation>
    <scope>NUCLEOTIDE SEQUENCE</scope>
    <source>
        <strain evidence="6">NIVA-4/92</strain>
    </source>
</reference>
<evidence type="ECO:0000256" key="3">
    <source>
        <dbReference type="ARBA" id="ARBA00022898"/>
    </source>
</evidence>
<proteinExistence type="inferred from homology"/>
<organism evidence="6 7">
    <name type="scientific">Diacronema lutheri</name>
    <name type="common">Unicellular marine alga</name>
    <name type="synonym">Monochrysis lutheri</name>
    <dbReference type="NCBI Taxonomy" id="2081491"/>
    <lineage>
        <taxon>Eukaryota</taxon>
        <taxon>Haptista</taxon>
        <taxon>Haptophyta</taxon>
        <taxon>Pavlovophyceae</taxon>
        <taxon>Pavlovales</taxon>
        <taxon>Pavlovaceae</taxon>
        <taxon>Diacronema</taxon>
    </lineage>
</organism>
<dbReference type="FunFam" id="3.40.50.1100:FF:000007">
    <property type="entry name" value="L-threonine dehydratase catabolic TdcB"/>
    <property type="match status" value="1"/>
</dbReference>
<dbReference type="GO" id="GO:0009097">
    <property type="term" value="P:isoleucine biosynthetic process"/>
    <property type="evidence" value="ECO:0007669"/>
    <property type="project" value="TreeGrafter"/>
</dbReference>
<dbReference type="InterPro" id="IPR044561">
    <property type="entry name" value="ACT_ThrD-II-like"/>
</dbReference>
<gene>
    <name evidence="6" type="ORF">KFE25_004086</name>
</gene>
<dbReference type="CDD" id="cd04886">
    <property type="entry name" value="ACT_ThrD-II-like"/>
    <property type="match status" value="1"/>
</dbReference>
<dbReference type="InterPro" id="IPR001926">
    <property type="entry name" value="TrpB-like_PALP"/>
</dbReference>
<dbReference type="InterPro" id="IPR045865">
    <property type="entry name" value="ACT-like_dom_sf"/>
</dbReference>
<dbReference type="OrthoDB" id="4418812at2759"/>
<evidence type="ECO:0000259" key="5">
    <source>
        <dbReference type="Pfam" id="PF00291"/>
    </source>
</evidence>
<feature type="domain" description="Tryptophan synthase beta chain-like PALP" evidence="5">
    <location>
        <begin position="17"/>
        <end position="311"/>
    </location>
</feature>
<comment type="cofactor">
    <cofactor evidence="1">
        <name>pyridoxal 5'-phosphate</name>
        <dbReference type="ChEBI" id="CHEBI:597326"/>
    </cofactor>
</comment>
<comment type="caution">
    <text evidence="6">The sequence shown here is derived from an EMBL/GenBank/DDBJ whole genome shotgun (WGS) entry which is preliminary data.</text>
</comment>
<dbReference type="EMBL" id="JAGTXO010000015">
    <property type="protein sequence ID" value="KAG8463813.1"/>
    <property type="molecule type" value="Genomic_DNA"/>
</dbReference>
<dbReference type="Gene3D" id="3.40.50.1100">
    <property type="match status" value="2"/>
</dbReference>
<dbReference type="AlphaFoldDB" id="A0A8J5XGR9"/>
<comment type="similarity">
    <text evidence="2">Belongs to the serine/threonine dehydratase family.</text>
</comment>
<evidence type="ECO:0000256" key="1">
    <source>
        <dbReference type="ARBA" id="ARBA00001933"/>
    </source>
</evidence>
<dbReference type="OMA" id="QTQHLGQ"/>